<evidence type="ECO:0000313" key="14">
    <source>
        <dbReference type="EMBL" id="KAK1365804.1"/>
    </source>
</evidence>
<dbReference type="AlphaFoldDB" id="A0AAD8HG96"/>
<dbReference type="GO" id="GO:0016757">
    <property type="term" value="F:glycosyltransferase activity"/>
    <property type="evidence" value="ECO:0007669"/>
    <property type="project" value="UniProtKB-KW"/>
</dbReference>
<evidence type="ECO:0000313" key="15">
    <source>
        <dbReference type="Proteomes" id="UP001237642"/>
    </source>
</evidence>
<evidence type="ECO:0000256" key="13">
    <source>
        <dbReference type="ARBA" id="ARBA00030350"/>
    </source>
</evidence>
<reference evidence="14" key="2">
    <citation type="submission" date="2023-05" db="EMBL/GenBank/DDBJ databases">
        <authorList>
            <person name="Schelkunov M.I."/>
        </authorList>
    </citation>
    <scope>NUCLEOTIDE SEQUENCE</scope>
    <source>
        <strain evidence="14">Hsosn_3</strain>
        <tissue evidence="14">Leaf</tissue>
    </source>
</reference>
<evidence type="ECO:0000256" key="2">
    <source>
        <dbReference type="ARBA" id="ARBA00004881"/>
    </source>
</evidence>
<keyword evidence="10" id="KW-0325">Glycoprotein</keyword>
<evidence type="ECO:0000256" key="12">
    <source>
        <dbReference type="ARBA" id="ARBA00023277"/>
    </source>
</evidence>
<dbReference type="PANTHER" id="PTHR31741:SF6">
    <property type="entry name" value="PROTEIN EMBRYO SAC DEVELOPMENT ARREST 30"/>
    <property type="match status" value="1"/>
</dbReference>
<evidence type="ECO:0000256" key="4">
    <source>
        <dbReference type="ARBA" id="ARBA00022676"/>
    </source>
</evidence>
<dbReference type="Pfam" id="PF10250">
    <property type="entry name" value="O-FucT"/>
    <property type="match status" value="1"/>
</dbReference>
<dbReference type="PANTHER" id="PTHR31741">
    <property type="entry name" value="OS02G0726500 PROTEIN-RELATED"/>
    <property type="match status" value="1"/>
</dbReference>
<evidence type="ECO:0000256" key="8">
    <source>
        <dbReference type="ARBA" id="ARBA00022989"/>
    </source>
</evidence>
<dbReference type="GO" id="GO:0016020">
    <property type="term" value="C:membrane"/>
    <property type="evidence" value="ECO:0007669"/>
    <property type="project" value="UniProtKB-SubCell"/>
</dbReference>
<keyword evidence="6" id="KW-0812">Transmembrane</keyword>
<comment type="subcellular location">
    <subcellularLocation>
        <location evidence="1">Membrane</location>
        <topology evidence="1">Single-pass type II membrane protein</topology>
    </subcellularLocation>
</comment>
<comment type="pathway">
    <text evidence="2">Glycan metabolism.</text>
</comment>
<comment type="similarity">
    <text evidence="3">Belongs to the glycosyltransferase GT106 family.</text>
</comment>
<sequence length="219" mass="23960">MIPKQDADKLRADLELGPIWCQRVFYDTINGGSDKWVFSSNGGSDGELAQNGALFSPRGGAKILGGGAAEKIVVKENVIPVTEKKKNQAVGALMFLSFVAMTARLPQYFGLVHLFVANSSGELGHYSALASFNEDLNIGVWDIKICDLVTISRLLNATLVIPEIQESTQSKVISSKFNSFSYIYNEEQFIEALINDVIIVKSLPLTLKAAWKRNTEGES</sequence>
<evidence type="ECO:0000256" key="1">
    <source>
        <dbReference type="ARBA" id="ARBA00004606"/>
    </source>
</evidence>
<evidence type="ECO:0000256" key="3">
    <source>
        <dbReference type="ARBA" id="ARBA00007737"/>
    </source>
</evidence>
<evidence type="ECO:0000256" key="9">
    <source>
        <dbReference type="ARBA" id="ARBA00023136"/>
    </source>
</evidence>
<dbReference type="Proteomes" id="UP001237642">
    <property type="component" value="Unassembled WGS sequence"/>
</dbReference>
<keyword evidence="11" id="KW-0294">Fucose metabolism</keyword>
<dbReference type="InterPro" id="IPR019378">
    <property type="entry name" value="GDP-Fuc_O-FucTrfase"/>
</dbReference>
<dbReference type="GO" id="GO:0005794">
    <property type="term" value="C:Golgi apparatus"/>
    <property type="evidence" value="ECO:0007669"/>
    <property type="project" value="TreeGrafter"/>
</dbReference>
<evidence type="ECO:0000256" key="7">
    <source>
        <dbReference type="ARBA" id="ARBA00022968"/>
    </source>
</evidence>
<keyword evidence="7" id="KW-0735">Signal-anchor</keyword>
<gene>
    <name evidence="14" type="ORF">POM88_041365</name>
</gene>
<accession>A0AAD8HG96</accession>
<proteinExistence type="inferred from homology"/>
<dbReference type="GO" id="GO:0006004">
    <property type="term" value="P:fucose metabolic process"/>
    <property type="evidence" value="ECO:0007669"/>
    <property type="project" value="UniProtKB-KW"/>
</dbReference>
<comment type="caution">
    <text evidence="14">The sequence shown here is derived from an EMBL/GenBank/DDBJ whole genome shotgun (WGS) entry which is preliminary data.</text>
</comment>
<evidence type="ECO:0000256" key="6">
    <source>
        <dbReference type="ARBA" id="ARBA00022692"/>
    </source>
</evidence>
<keyword evidence="9" id="KW-0472">Membrane</keyword>
<reference evidence="14" key="1">
    <citation type="submission" date="2023-02" db="EMBL/GenBank/DDBJ databases">
        <title>Genome of toxic invasive species Heracleum sosnowskyi carries increased number of genes despite the absence of recent whole-genome duplications.</title>
        <authorList>
            <person name="Schelkunov M."/>
            <person name="Shtratnikova V."/>
            <person name="Makarenko M."/>
            <person name="Klepikova A."/>
            <person name="Omelchenko D."/>
            <person name="Novikova G."/>
            <person name="Obukhova E."/>
            <person name="Bogdanov V."/>
            <person name="Penin A."/>
            <person name="Logacheva M."/>
        </authorList>
    </citation>
    <scope>NUCLEOTIDE SEQUENCE</scope>
    <source>
        <strain evidence="14">Hsosn_3</strain>
        <tissue evidence="14">Leaf</tissue>
    </source>
</reference>
<keyword evidence="5" id="KW-0808">Transferase</keyword>
<dbReference type="EMBL" id="JAUIZM010000009">
    <property type="protein sequence ID" value="KAK1365804.1"/>
    <property type="molecule type" value="Genomic_DNA"/>
</dbReference>
<evidence type="ECO:0000256" key="11">
    <source>
        <dbReference type="ARBA" id="ARBA00023253"/>
    </source>
</evidence>
<keyword evidence="4" id="KW-0328">Glycosyltransferase</keyword>
<organism evidence="14 15">
    <name type="scientific">Heracleum sosnowskyi</name>
    <dbReference type="NCBI Taxonomy" id="360622"/>
    <lineage>
        <taxon>Eukaryota</taxon>
        <taxon>Viridiplantae</taxon>
        <taxon>Streptophyta</taxon>
        <taxon>Embryophyta</taxon>
        <taxon>Tracheophyta</taxon>
        <taxon>Spermatophyta</taxon>
        <taxon>Magnoliopsida</taxon>
        <taxon>eudicotyledons</taxon>
        <taxon>Gunneridae</taxon>
        <taxon>Pentapetalae</taxon>
        <taxon>asterids</taxon>
        <taxon>campanulids</taxon>
        <taxon>Apiales</taxon>
        <taxon>Apiaceae</taxon>
        <taxon>Apioideae</taxon>
        <taxon>apioid superclade</taxon>
        <taxon>Tordylieae</taxon>
        <taxon>Tordyliinae</taxon>
        <taxon>Heracleum</taxon>
    </lineage>
</organism>
<protein>
    <recommendedName>
        <fullName evidence="13">O-fucosyltransferase family protein</fullName>
    </recommendedName>
</protein>
<name>A0AAD8HG96_9APIA</name>
<evidence type="ECO:0000256" key="5">
    <source>
        <dbReference type="ARBA" id="ARBA00022679"/>
    </source>
</evidence>
<evidence type="ECO:0000256" key="10">
    <source>
        <dbReference type="ARBA" id="ARBA00023180"/>
    </source>
</evidence>
<keyword evidence="15" id="KW-1185">Reference proteome</keyword>
<keyword evidence="12" id="KW-0119">Carbohydrate metabolism</keyword>
<keyword evidence="8" id="KW-1133">Transmembrane helix</keyword>